<feature type="transmembrane region" description="Helical" evidence="1">
    <location>
        <begin position="221"/>
        <end position="239"/>
    </location>
</feature>
<feature type="transmembrane region" description="Helical" evidence="1">
    <location>
        <begin position="54"/>
        <end position="74"/>
    </location>
</feature>
<feature type="transmembrane region" description="Helical" evidence="1">
    <location>
        <begin position="372"/>
        <end position="388"/>
    </location>
</feature>
<feature type="transmembrane region" description="Helical" evidence="1">
    <location>
        <begin position="94"/>
        <end position="117"/>
    </location>
</feature>
<evidence type="ECO:0000313" key="2">
    <source>
        <dbReference type="EMBL" id="MSS59520.1"/>
    </source>
</evidence>
<organism evidence="2 3">
    <name type="scientific">Stecheria intestinalis</name>
    <dbReference type="NCBI Taxonomy" id="2606630"/>
    <lineage>
        <taxon>Bacteria</taxon>
        <taxon>Bacillati</taxon>
        <taxon>Bacillota</taxon>
        <taxon>Erysipelotrichia</taxon>
        <taxon>Erysipelotrichales</taxon>
        <taxon>Erysipelotrichaceae</taxon>
        <taxon>Stecheria</taxon>
    </lineage>
</organism>
<protein>
    <submittedName>
        <fullName evidence="2">Oligosaccharide repeat unit polymerase</fullName>
    </submittedName>
</protein>
<feature type="transmembrane region" description="Helical" evidence="1">
    <location>
        <begin position="190"/>
        <end position="209"/>
    </location>
</feature>
<dbReference type="Proteomes" id="UP000461880">
    <property type="component" value="Unassembled WGS sequence"/>
</dbReference>
<feature type="transmembrane region" description="Helical" evidence="1">
    <location>
        <begin position="339"/>
        <end position="360"/>
    </location>
</feature>
<comment type="caution">
    <text evidence="2">The sequence shown here is derived from an EMBL/GenBank/DDBJ whole genome shotgun (WGS) entry which is preliminary data.</text>
</comment>
<gene>
    <name evidence="2" type="ORF">FYJ51_11515</name>
</gene>
<keyword evidence="1" id="KW-0812">Transmembrane</keyword>
<keyword evidence="1" id="KW-0472">Membrane</keyword>
<reference evidence="2 3" key="1">
    <citation type="submission" date="2019-08" db="EMBL/GenBank/DDBJ databases">
        <title>In-depth cultivation of the pig gut microbiome towards novel bacterial diversity and tailored functional studies.</title>
        <authorList>
            <person name="Wylensek D."/>
            <person name="Hitch T.C.A."/>
            <person name="Clavel T."/>
        </authorList>
    </citation>
    <scope>NUCLEOTIDE SEQUENCE [LARGE SCALE GENOMIC DNA]</scope>
    <source>
        <strain evidence="2 3">Oil+RF-744-GAM-WT-6</strain>
    </source>
</reference>
<name>A0A7X2NU49_9FIRM</name>
<dbReference type="EMBL" id="VUMN01000035">
    <property type="protein sequence ID" value="MSS59520.1"/>
    <property type="molecule type" value="Genomic_DNA"/>
</dbReference>
<sequence>MYIVYLLLSLIEYAFALNAFKKKINPVSIYLIIWNIMIGLYETHWVRYNEITMFCWFTVIVFQFIFFISCIFGSKCIFTRNGRSNDVTLDDKTLLKGILILTVIASFAIIPNFVNFIHKYSFNFMDEMNQVYQDRLTGNRGFEMIPYLGTLVSVAVLLSGIYFRKFGFNKWLLFPLLMSLLDTLPGGGRSGVIIELLLFLMPVLLFGKVKSNESSKMKKRNIILILIAVVVLVVVFWQMSSVRSRWMTTDQYMSPTMVKLFRISPAIYKTFLYITEPFVTLSEYLKDQTFQFGINTFGMFYNILNKIGFNLPYERYQTAYYVPMECNVATYIREIIQDFTYFVALFVTAFLGLLSGTTFISTRYKLDDISEARCSILGTIITLSFFMFFLRETVFWVLVIITPIYLKILSQHKYAIQIGSNAE</sequence>
<feature type="transmembrane region" description="Helical" evidence="1">
    <location>
        <begin position="26"/>
        <end position="42"/>
    </location>
</feature>
<dbReference type="AlphaFoldDB" id="A0A7X2NU49"/>
<keyword evidence="3" id="KW-1185">Reference proteome</keyword>
<dbReference type="NCBIfam" id="TIGR04370">
    <property type="entry name" value="glyco_rpt_poly"/>
    <property type="match status" value="1"/>
</dbReference>
<evidence type="ECO:0000256" key="1">
    <source>
        <dbReference type="SAM" id="Phobius"/>
    </source>
</evidence>
<accession>A0A7X2NU49</accession>
<dbReference type="RefSeq" id="WP_154505775.1">
    <property type="nucleotide sequence ID" value="NZ_VUMN01000035.1"/>
</dbReference>
<feature type="transmembrane region" description="Helical" evidence="1">
    <location>
        <begin position="145"/>
        <end position="163"/>
    </location>
</feature>
<evidence type="ECO:0000313" key="3">
    <source>
        <dbReference type="Proteomes" id="UP000461880"/>
    </source>
</evidence>
<keyword evidence="1" id="KW-1133">Transmembrane helix</keyword>
<proteinExistence type="predicted"/>